<gene>
    <name evidence="5 7" type="primary">rpmA</name>
    <name evidence="7" type="ORF">IC230_12500</name>
</gene>
<proteinExistence type="inferred from homology"/>
<evidence type="ECO:0000256" key="6">
    <source>
        <dbReference type="SAM" id="MobiDB-lite"/>
    </source>
</evidence>
<evidence type="ECO:0000256" key="2">
    <source>
        <dbReference type="ARBA" id="ARBA00022980"/>
    </source>
</evidence>
<accession>A0A927GDM2</accession>
<dbReference type="PANTHER" id="PTHR15893:SF0">
    <property type="entry name" value="LARGE RIBOSOMAL SUBUNIT PROTEIN BL27M"/>
    <property type="match status" value="1"/>
</dbReference>
<dbReference type="Proteomes" id="UP000653797">
    <property type="component" value="Unassembled WGS sequence"/>
</dbReference>
<organism evidence="7 8">
    <name type="scientific">Spirosoma validum</name>
    <dbReference type="NCBI Taxonomy" id="2771355"/>
    <lineage>
        <taxon>Bacteria</taxon>
        <taxon>Pseudomonadati</taxon>
        <taxon>Bacteroidota</taxon>
        <taxon>Cytophagia</taxon>
        <taxon>Cytophagales</taxon>
        <taxon>Cytophagaceae</taxon>
        <taxon>Spirosoma</taxon>
    </lineage>
</organism>
<dbReference type="InterPro" id="IPR018261">
    <property type="entry name" value="Ribosomal_bL27_CS"/>
</dbReference>
<dbReference type="PRINTS" id="PR00063">
    <property type="entry name" value="RIBOSOMALL27"/>
</dbReference>
<dbReference type="HAMAP" id="MF_00539">
    <property type="entry name" value="Ribosomal_bL27"/>
    <property type="match status" value="1"/>
</dbReference>
<keyword evidence="8" id="KW-1185">Reference proteome</keyword>
<comment type="similarity">
    <text evidence="1 5">Belongs to the bacterial ribosomal protein bL27 family.</text>
</comment>
<evidence type="ECO:0000256" key="3">
    <source>
        <dbReference type="ARBA" id="ARBA00023274"/>
    </source>
</evidence>
<dbReference type="RefSeq" id="WP_191039364.1">
    <property type="nucleotide sequence ID" value="NZ_JACXAA010000004.1"/>
</dbReference>
<keyword evidence="3 5" id="KW-0687">Ribonucleoprotein</keyword>
<feature type="region of interest" description="Disordered" evidence="6">
    <location>
        <begin position="1"/>
        <end position="20"/>
    </location>
</feature>
<evidence type="ECO:0000256" key="5">
    <source>
        <dbReference type="HAMAP-Rule" id="MF_00539"/>
    </source>
</evidence>
<dbReference type="GO" id="GO:0022625">
    <property type="term" value="C:cytosolic large ribosomal subunit"/>
    <property type="evidence" value="ECO:0007669"/>
    <property type="project" value="TreeGrafter"/>
</dbReference>
<protein>
    <recommendedName>
        <fullName evidence="4 5">Large ribosomal subunit protein bL27</fullName>
    </recommendedName>
</protein>
<evidence type="ECO:0000313" key="8">
    <source>
        <dbReference type="Proteomes" id="UP000653797"/>
    </source>
</evidence>
<sequence>MAHKKGVGSSKNGRDSHSKRLGVKLFGGESAIAGNIIIRQRGTKHHPGKNVGLGKDYTIFALVDGTVKFRPGRNSRSYVDIIPAGPSAVETAPIAEAPVAAEATPAPVVEAPAATAEA</sequence>
<dbReference type="Pfam" id="PF01016">
    <property type="entry name" value="Ribosomal_L27"/>
    <property type="match status" value="1"/>
</dbReference>
<name>A0A927GDM2_9BACT</name>
<dbReference type="GO" id="GO:0006412">
    <property type="term" value="P:translation"/>
    <property type="evidence" value="ECO:0007669"/>
    <property type="project" value="UniProtKB-UniRule"/>
</dbReference>
<evidence type="ECO:0000256" key="4">
    <source>
        <dbReference type="ARBA" id="ARBA00035175"/>
    </source>
</evidence>
<dbReference type="PROSITE" id="PS00831">
    <property type="entry name" value="RIBOSOMAL_L27"/>
    <property type="match status" value="1"/>
</dbReference>
<comment type="caution">
    <text evidence="7">The sequence shown here is derived from an EMBL/GenBank/DDBJ whole genome shotgun (WGS) entry which is preliminary data.</text>
</comment>
<keyword evidence="2 5" id="KW-0689">Ribosomal protein</keyword>
<dbReference type="FunFam" id="2.40.50.100:FF:000020">
    <property type="entry name" value="50S ribosomal protein L27"/>
    <property type="match status" value="1"/>
</dbReference>
<dbReference type="AlphaFoldDB" id="A0A927GDM2"/>
<reference evidence="7" key="1">
    <citation type="submission" date="2020-09" db="EMBL/GenBank/DDBJ databases">
        <authorList>
            <person name="Kim M.K."/>
        </authorList>
    </citation>
    <scope>NUCLEOTIDE SEQUENCE</scope>
    <source>
        <strain evidence="7">BT704</strain>
    </source>
</reference>
<dbReference type="EMBL" id="JACXAA010000004">
    <property type="protein sequence ID" value="MBD2753716.1"/>
    <property type="molecule type" value="Genomic_DNA"/>
</dbReference>
<dbReference type="SUPFAM" id="SSF110324">
    <property type="entry name" value="Ribosomal L27 protein-like"/>
    <property type="match status" value="1"/>
</dbReference>
<dbReference type="PANTHER" id="PTHR15893">
    <property type="entry name" value="RIBOSOMAL PROTEIN L27"/>
    <property type="match status" value="1"/>
</dbReference>
<dbReference type="Gene3D" id="2.40.50.100">
    <property type="match status" value="1"/>
</dbReference>
<evidence type="ECO:0000313" key="7">
    <source>
        <dbReference type="EMBL" id="MBD2753716.1"/>
    </source>
</evidence>
<dbReference type="NCBIfam" id="TIGR00062">
    <property type="entry name" value="L27"/>
    <property type="match status" value="1"/>
</dbReference>
<dbReference type="GO" id="GO:0003735">
    <property type="term" value="F:structural constituent of ribosome"/>
    <property type="evidence" value="ECO:0007669"/>
    <property type="project" value="InterPro"/>
</dbReference>
<evidence type="ECO:0000256" key="1">
    <source>
        <dbReference type="ARBA" id="ARBA00010797"/>
    </source>
</evidence>
<dbReference type="InterPro" id="IPR001684">
    <property type="entry name" value="Ribosomal_bL27"/>
</dbReference>